<reference evidence="3" key="1">
    <citation type="submission" date="2014-04" db="EMBL/GenBank/DDBJ databases">
        <title>Evolutionary Origins and Diversification of the Mycorrhizal Mutualists.</title>
        <authorList>
            <consortium name="DOE Joint Genome Institute"/>
            <consortium name="Mycorrhizal Genomics Consortium"/>
            <person name="Kohler A."/>
            <person name="Kuo A."/>
            <person name="Nagy L.G."/>
            <person name="Floudas D."/>
            <person name="Copeland A."/>
            <person name="Barry K.W."/>
            <person name="Cichocki N."/>
            <person name="Veneault-Fourrey C."/>
            <person name="LaButti K."/>
            <person name="Lindquist E.A."/>
            <person name="Lipzen A."/>
            <person name="Lundell T."/>
            <person name="Morin E."/>
            <person name="Murat C."/>
            <person name="Riley R."/>
            <person name="Ohm R."/>
            <person name="Sun H."/>
            <person name="Tunlid A."/>
            <person name="Henrissat B."/>
            <person name="Grigoriev I.V."/>
            <person name="Hibbett D.S."/>
            <person name="Martin F."/>
        </authorList>
    </citation>
    <scope>NUCLEOTIDE SEQUENCE [LARGE SCALE GENOMIC DNA]</scope>
    <source>
        <strain evidence="3">FD-334 SS-4</strain>
    </source>
</reference>
<keyword evidence="3" id="KW-1185">Reference proteome</keyword>
<sequence length="232" mass="26158">MRHLHNPPPQRSRNLRLPGFHNTLSRRLASPPPLRCRYSHLHSSLPREPARVHYNCGPAPTMDPPPIVHGLPTRRRTACDRVYLRRPAIMGMIAKLCDLCPLAARDSYWIDPAMASCARIWLRSNGMHLGTHIHSADCAVPYPVPHPRSLRTCITSVAPAVEPREQTAELENESLLRQSRGSRNFGGKPLDQHTDRDRLEMCGHSPRVDTRTVDSSCTRPQGCPLNKKQAYV</sequence>
<name>A0A0D2M526_HYPSF</name>
<organism evidence="2 3">
    <name type="scientific">Hypholoma sublateritium (strain FD-334 SS-4)</name>
    <dbReference type="NCBI Taxonomy" id="945553"/>
    <lineage>
        <taxon>Eukaryota</taxon>
        <taxon>Fungi</taxon>
        <taxon>Dikarya</taxon>
        <taxon>Basidiomycota</taxon>
        <taxon>Agaricomycotina</taxon>
        <taxon>Agaricomycetes</taxon>
        <taxon>Agaricomycetidae</taxon>
        <taxon>Agaricales</taxon>
        <taxon>Agaricineae</taxon>
        <taxon>Strophariaceae</taxon>
        <taxon>Hypholoma</taxon>
    </lineage>
</organism>
<gene>
    <name evidence="2" type="ORF">HYPSUDRAFT_963266</name>
</gene>
<dbReference type="Proteomes" id="UP000054270">
    <property type="component" value="Unassembled WGS sequence"/>
</dbReference>
<accession>A0A0D2M526</accession>
<evidence type="ECO:0000313" key="2">
    <source>
        <dbReference type="EMBL" id="KJA18258.1"/>
    </source>
</evidence>
<dbReference type="EMBL" id="KN817591">
    <property type="protein sequence ID" value="KJA18258.1"/>
    <property type="molecule type" value="Genomic_DNA"/>
</dbReference>
<protein>
    <submittedName>
        <fullName evidence="2">Uncharacterized protein</fullName>
    </submittedName>
</protein>
<proteinExistence type="predicted"/>
<dbReference type="AlphaFoldDB" id="A0A0D2M526"/>
<evidence type="ECO:0000313" key="3">
    <source>
        <dbReference type="Proteomes" id="UP000054270"/>
    </source>
</evidence>
<evidence type="ECO:0000256" key="1">
    <source>
        <dbReference type="SAM" id="MobiDB-lite"/>
    </source>
</evidence>
<feature type="region of interest" description="Disordered" evidence="1">
    <location>
        <begin position="166"/>
        <end position="197"/>
    </location>
</feature>